<dbReference type="Pfam" id="PF07859">
    <property type="entry name" value="Abhydrolase_3"/>
    <property type="match status" value="1"/>
</dbReference>
<protein>
    <submittedName>
        <fullName evidence="2">Alpha/beta hydrolase</fullName>
    </submittedName>
</protein>
<dbReference type="SUPFAM" id="SSF53474">
    <property type="entry name" value="alpha/beta-Hydrolases"/>
    <property type="match status" value="1"/>
</dbReference>
<dbReference type="InterPro" id="IPR013094">
    <property type="entry name" value="AB_hydrolase_3"/>
</dbReference>
<feature type="domain" description="Alpha/beta hydrolase fold-3" evidence="1">
    <location>
        <begin position="31"/>
        <end position="222"/>
    </location>
</feature>
<sequence length="273" mass="31172">MSEKFLSIKTKDDYILKTHLIPAAENPKGIIIYYHGGGLISGAPNDLNERIVNILTQSFHLVLAPYRLAPESDFETIISDAFTVFDEIKSLYPDLPLFTFGRSSGGYLAIQIANHRNVNGILDFYGYSQIDIPEFRNAHSIFKTKTAKLTKPMIQLMLQPSPITIGPTQIRYPLYLYTRGHALWYQYVGIEAYTDYQYNLSERELSQLPPIFIAHAEKDIDVPYSEALRLYNSTPHNTLISIPTDEHDFDRIATAEVEEIYQKAVDFLEDTLI</sequence>
<gene>
    <name evidence="2" type="ORF">EIG99_00920</name>
</gene>
<accession>A0A4V2DWT6</accession>
<dbReference type="GO" id="GO:0016787">
    <property type="term" value="F:hydrolase activity"/>
    <property type="evidence" value="ECO:0007669"/>
    <property type="project" value="UniProtKB-KW"/>
</dbReference>
<reference evidence="2 3" key="1">
    <citation type="submission" date="2018-11" db="EMBL/GenBank/DDBJ databases">
        <title>Genomic profiling of Staphylococcus species from a Poultry farm system in KwaZulu-Natal, South Africa.</title>
        <authorList>
            <person name="Amoako D.G."/>
            <person name="Somboro A.M."/>
            <person name="Abia A.L.K."/>
            <person name="Bester L.A."/>
            <person name="Essack S.Y."/>
        </authorList>
    </citation>
    <scope>NUCLEOTIDE SEQUENCE [LARGE SCALE GENOMIC DNA]</scope>
    <source>
        <strain evidence="2 3">SA11</strain>
    </source>
</reference>
<organism evidence="2 3">
    <name type="scientific">Staphylococcus condimenti</name>
    <dbReference type="NCBI Taxonomy" id="70255"/>
    <lineage>
        <taxon>Bacteria</taxon>
        <taxon>Bacillati</taxon>
        <taxon>Bacillota</taxon>
        <taxon>Bacilli</taxon>
        <taxon>Bacillales</taxon>
        <taxon>Staphylococcaceae</taxon>
        <taxon>Staphylococcus</taxon>
    </lineage>
</organism>
<evidence type="ECO:0000313" key="2">
    <source>
        <dbReference type="EMBL" id="RZI04602.1"/>
    </source>
</evidence>
<name>A0A4V2DWT6_9STAP</name>
<dbReference type="PANTHER" id="PTHR23024">
    <property type="entry name" value="ARYLACETAMIDE DEACETYLASE"/>
    <property type="match status" value="1"/>
</dbReference>
<proteinExistence type="predicted"/>
<keyword evidence="2" id="KW-0378">Hydrolase</keyword>
<dbReference type="InterPro" id="IPR050466">
    <property type="entry name" value="Carboxylest/Gibb_receptor"/>
</dbReference>
<comment type="caution">
    <text evidence="2">The sequence shown here is derived from an EMBL/GenBank/DDBJ whole genome shotgun (WGS) entry which is preliminary data.</text>
</comment>
<dbReference type="InterPro" id="IPR029058">
    <property type="entry name" value="AB_hydrolase_fold"/>
</dbReference>
<dbReference type="EMBL" id="RQTE01000018">
    <property type="protein sequence ID" value="RZI04602.1"/>
    <property type="molecule type" value="Genomic_DNA"/>
</dbReference>
<dbReference type="RefSeq" id="WP_130135233.1">
    <property type="nucleotide sequence ID" value="NZ_RQTE01000018.1"/>
</dbReference>
<evidence type="ECO:0000259" key="1">
    <source>
        <dbReference type="Pfam" id="PF07859"/>
    </source>
</evidence>
<evidence type="ECO:0000313" key="3">
    <source>
        <dbReference type="Proteomes" id="UP000293854"/>
    </source>
</evidence>
<dbReference type="Gene3D" id="3.40.50.1820">
    <property type="entry name" value="alpha/beta hydrolase"/>
    <property type="match status" value="1"/>
</dbReference>
<dbReference type="AlphaFoldDB" id="A0A4V2DWT6"/>
<dbReference type="Proteomes" id="UP000293854">
    <property type="component" value="Unassembled WGS sequence"/>
</dbReference>
<dbReference type="PANTHER" id="PTHR23024:SF339">
    <property type="entry name" value="ALPHA_BETA HYDROLASE FOLD-3 DOMAIN-CONTAINING PROTEIN"/>
    <property type="match status" value="1"/>
</dbReference>